<organism evidence="2 3">
    <name type="scientific">Polyplax serrata</name>
    <name type="common">Common mouse louse</name>
    <dbReference type="NCBI Taxonomy" id="468196"/>
    <lineage>
        <taxon>Eukaryota</taxon>
        <taxon>Metazoa</taxon>
        <taxon>Ecdysozoa</taxon>
        <taxon>Arthropoda</taxon>
        <taxon>Hexapoda</taxon>
        <taxon>Insecta</taxon>
        <taxon>Pterygota</taxon>
        <taxon>Neoptera</taxon>
        <taxon>Paraneoptera</taxon>
        <taxon>Psocodea</taxon>
        <taxon>Troctomorpha</taxon>
        <taxon>Phthiraptera</taxon>
        <taxon>Anoplura</taxon>
        <taxon>Polyplacidae</taxon>
        <taxon>Polyplax</taxon>
    </lineage>
</organism>
<dbReference type="EMBL" id="JAWJWF010000004">
    <property type="protein sequence ID" value="KAK6633679.1"/>
    <property type="molecule type" value="Genomic_DNA"/>
</dbReference>
<protein>
    <submittedName>
        <fullName evidence="2">Uncharacterized protein</fullName>
    </submittedName>
</protein>
<comment type="caution">
    <text evidence="2">The sequence shown here is derived from an EMBL/GenBank/DDBJ whole genome shotgun (WGS) entry which is preliminary data.</text>
</comment>
<feature type="region of interest" description="Disordered" evidence="1">
    <location>
        <begin position="65"/>
        <end position="92"/>
    </location>
</feature>
<sequence>MSDMTINIPDAGKVQKDWFSGNGDFSKAVTMESDNVPNGTSKENQPPAVNFILGDEPEIVIETAPDEYKDDENHDERTDSFPAGLKPNSFDSAGGNSPYAFGLGEQRKRLRLVYHL</sequence>
<evidence type="ECO:0000256" key="1">
    <source>
        <dbReference type="SAM" id="MobiDB-lite"/>
    </source>
</evidence>
<accession>A0ABR1B2E9</accession>
<dbReference type="Proteomes" id="UP001359485">
    <property type="component" value="Unassembled WGS sequence"/>
</dbReference>
<gene>
    <name evidence="2" type="ORF">RUM44_004286</name>
</gene>
<evidence type="ECO:0000313" key="3">
    <source>
        <dbReference type="Proteomes" id="UP001359485"/>
    </source>
</evidence>
<reference evidence="2 3" key="1">
    <citation type="submission" date="2023-09" db="EMBL/GenBank/DDBJ databases">
        <title>Genomes of two closely related lineages of the louse Polyplax serrata with different host specificities.</title>
        <authorList>
            <person name="Martinu J."/>
            <person name="Tarabai H."/>
            <person name="Stefka J."/>
            <person name="Hypsa V."/>
        </authorList>
    </citation>
    <scope>NUCLEOTIDE SEQUENCE [LARGE SCALE GENOMIC DNA]</scope>
    <source>
        <strain evidence="2">98ZLc_SE</strain>
    </source>
</reference>
<keyword evidence="3" id="KW-1185">Reference proteome</keyword>
<proteinExistence type="predicted"/>
<name>A0ABR1B2E9_POLSC</name>
<evidence type="ECO:0000313" key="2">
    <source>
        <dbReference type="EMBL" id="KAK6633679.1"/>
    </source>
</evidence>